<keyword evidence="1" id="KW-1133">Transmembrane helix</keyword>
<proteinExistence type="predicted"/>
<feature type="transmembrane region" description="Helical" evidence="1">
    <location>
        <begin position="21"/>
        <end position="40"/>
    </location>
</feature>
<keyword evidence="1" id="KW-0472">Membrane</keyword>
<evidence type="ECO:0008006" key="4">
    <source>
        <dbReference type="Google" id="ProtNLM"/>
    </source>
</evidence>
<keyword evidence="3" id="KW-1185">Reference proteome</keyword>
<sequence length="206" mass="23524">MKQYHLKRDSFNKVMKSYTPFIAATLAGPIIMMLLLYPLLGDILGAGTVTTLVLLYFAYAIVRILIKINKARRDWFSYLIIWDENYITKKQHKTQDLTILMSEITRIVQVAGGVSIQTGDPQRFLFVSSELEEYPGFLGRLNAIHVIEVSTLPSMEVPSMYTITQHRKPAGVLKILLKWLLVTVIIIVIFIAFMSLLIYSLENNLL</sequence>
<evidence type="ECO:0000256" key="1">
    <source>
        <dbReference type="SAM" id="Phobius"/>
    </source>
</evidence>
<gene>
    <name evidence="2" type="ORF">ACFSUF_21385</name>
</gene>
<dbReference type="EMBL" id="JBHUME010000015">
    <property type="protein sequence ID" value="MFD2614973.1"/>
    <property type="molecule type" value="Genomic_DNA"/>
</dbReference>
<evidence type="ECO:0000313" key="3">
    <source>
        <dbReference type="Proteomes" id="UP001597541"/>
    </source>
</evidence>
<accession>A0ABW5PJR8</accession>
<dbReference type="RefSeq" id="WP_377606403.1">
    <property type="nucleotide sequence ID" value="NZ_JBHUME010000015.1"/>
</dbReference>
<feature type="transmembrane region" description="Helical" evidence="1">
    <location>
        <begin position="176"/>
        <end position="201"/>
    </location>
</feature>
<comment type="caution">
    <text evidence="2">The sequence shown here is derived from an EMBL/GenBank/DDBJ whole genome shotgun (WGS) entry which is preliminary data.</text>
</comment>
<protein>
    <recommendedName>
        <fullName evidence="4">PH domain-containing protein</fullName>
    </recommendedName>
</protein>
<keyword evidence="1" id="KW-0812">Transmembrane</keyword>
<dbReference type="Proteomes" id="UP001597541">
    <property type="component" value="Unassembled WGS sequence"/>
</dbReference>
<name>A0ABW5PJR8_9BACL</name>
<reference evidence="3" key="1">
    <citation type="journal article" date="2019" name="Int. J. Syst. Evol. Microbiol.">
        <title>The Global Catalogue of Microorganisms (GCM) 10K type strain sequencing project: providing services to taxonomists for standard genome sequencing and annotation.</title>
        <authorList>
            <consortium name="The Broad Institute Genomics Platform"/>
            <consortium name="The Broad Institute Genome Sequencing Center for Infectious Disease"/>
            <person name="Wu L."/>
            <person name="Ma J."/>
        </authorList>
    </citation>
    <scope>NUCLEOTIDE SEQUENCE [LARGE SCALE GENOMIC DNA]</scope>
    <source>
        <strain evidence="3">KCTC 3950</strain>
    </source>
</reference>
<feature type="transmembrane region" description="Helical" evidence="1">
    <location>
        <begin position="46"/>
        <end position="66"/>
    </location>
</feature>
<organism evidence="2 3">
    <name type="scientific">Paenibacillus gansuensis</name>
    <dbReference type="NCBI Taxonomy" id="306542"/>
    <lineage>
        <taxon>Bacteria</taxon>
        <taxon>Bacillati</taxon>
        <taxon>Bacillota</taxon>
        <taxon>Bacilli</taxon>
        <taxon>Bacillales</taxon>
        <taxon>Paenibacillaceae</taxon>
        <taxon>Paenibacillus</taxon>
    </lineage>
</organism>
<evidence type="ECO:0000313" key="2">
    <source>
        <dbReference type="EMBL" id="MFD2614973.1"/>
    </source>
</evidence>